<dbReference type="OrthoDB" id="9838865at2"/>
<feature type="chain" id="PRO_5013040939" evidence="1">
    <location>
        <begin position="26"/>
        <end position="722"/>
    </location>
</feature>
<dbReference type="AlphaFoldDB" id="A0A1K2HQQ4"/>
<keyword evidence="3" id="KW-1185">Reference proteome</keyword>
<dbReference type="EMBL" id="FPKR01000014">
    <property type="protein sequence ID" value="SFZ79037.1"/>
    <property type="molecule type" value="Genomic_DNA"/>
</dbReference>
<feature type="signal peptide" evidence="1">
    <location>
        <begin position="1"/>
        <end position="25"/>
    </location>
</feature>
<reference evidence="2 3" key="1">
    <citation type="submission" date="2016-11" db="EMBL/GenBank/DDBJ databases">
        <authorList>
            <person name="Jaros S."/>
            <person name="Januszkiewicz K."/>
            <person name="Wedrychowicz H."/>
        </authorList>
    </citation>
    <scope>NUCLEOTIDE SEQUENCE [LARGE SCALE GENOMIC DNA]</scope>
    <source>
        <strain evidence="2 3">DSM 18899</strain>
    </source>
</reference>
<evidence type="ECO:0000313" key="2">
    <source>
        <dbReference type="EMBL" id="SFZ79037.1"/>
    </source>
</evidence>
<dbReference type="RefSeq" id="WP_072429821.1">
    <property type="nucleotide sequence ID" value="NZ_FPKR01000014.1"/>
</dbReference>
<dbReference type="STRING" id="1121279.SAMN02745887_03339"/>
<dbReference type="Proteomes" id="UP000186513">
    <property type="component" value="Unassembled WGS sequence"/>
</dbReference>
<keyword evidence="1" id="KW-0732">Signal</keyword>
<gene>
    <name evidence="2" type="ORF">SAMN02745887_03339</name>
</gene>
<organism evidence="2 3">
    <name type="scientific">Chitinimonas taiwanensis DSM 18899</name>
    <dbReference type="NCBI Taxonomy" id="1121279"/>
    <lineage>
        <taxon>Bacteria</taxon>
        <taxon>Pseudomonadati</taxon>
        <taxon>Pseudomonadota</taxon>
        <taxon>Betaproteobacteria</taxon>
        <taxon>Neisseriales</taxon>
        <taxon>Chitinibacteraceae</taxon>
        <taxon>Chitinimonas</taxon>
    </lineage>
</organism>
<protein>
    <submittedName>
        <fullName evidence="2">Uncharacterized protein</fullName>
    </submittedName>
</protein>
<evidence type="ECO:0000256" key="1">
    <source>
        <dbReference type="SAM" id="SignalP"/>
    </source>
</evidence>
<sequence length="722" mass="72758">MNRQVVGIPKLALAGAVLLALSACGGGGGDDPPPTPPTSSVKVAPSLGMFSTGTPVVVRSLAGAQVGSGSIGSDGTATVNIGTHSGPIVVSVSGGGTVNYFNEATGTTENFPAGKTLEAVAPAGSTSVGVTVLSDAVKRKLEAAGGLANANNTAINAANAKVAAVFGLTSAISPPALVGTATPKVDASPAGRYALILAAIASSGAADAKPHEIAESLAQDLSDDKLDGKQGETAVPGVVLANFDSTTFADALVAAATEFADDATKAQIEAEKDLGLIVVEPTPEDVSGADPTLSAGIAAARQAIRDVRISAALADEQLSNTGTALNEAVQLVSDSTRLSIEHFQLIDRAATFLRDLRAGNPEDIAPVNGRWEKRWEPSPGMPGMRCSSSVANTPESITGIKCGYANLQGRNPDAPTEWSRFALTLTPGEAAGAVNWDAFMESSVSGQYDDTATKLFGSTQDGVFTVTETDTSVVASMKGDVPFGFGGEDKHNIDATLNATETLDAAGNASGSGTLVASITRSKGGKTAKIEVLEGSTLSFRDRDEVVFGALKLKASTGVYALAGNLSLGDSAVLPTVFGFSGTLSKGDGVVAEVSTEVTRKAIDQANGLDAGTVSLAAKVVSANGVTIKLALGLDRATAGDDTVTMSLTHELGARKLTLQATLDDGEVSGPVTLTGPDNISVSLSENANGVLIGSIKQGTVEVGTINDSLISFKDGTTESLG</sequence>
<accession>A0A1K2HQQ4</accession>
<evidence type="ECO:0000313" key="3">
    <source>
        <dbReference type="Proteomes" id="UP000186513"/>
    </source>
</evidence>
<name>A0A1K2HQQ4_9NEIS</name>
<proteinExistence type="predicted"/>
<dbReference type="PROSITE" id="PS51257">
    <property type="entry name" value="PROKAR_LIPOPROTEIN"/>
    <property type="match status" value="1"/>
</dbReference>